<evidence type="ECO:0000256" key="8">
    <source>
        <dbReference type="ARBA" id="ARBA00022741"/>
    </source>
</evidence>
<dbReference type="GO" id="GO:0005874">
    <property type="term" value="C:microtubule"/>
    <property type="evidence" value="ECO:0007669"/>
    <property type="project" value="UniProtKB-KW"/>
</dbReference>
<evidence type="ECO:0000256" key="6">
    <source>
        <dbReference type="ARBA" id="ARBA00022701"/>
    </source>
</evidence>
<dbReference type="Gene3D" id="1.10.287.600">
    <property type="entry name" value="Helix hairpin bin"/>
    <property type="match status" value="1"/>
</dbReference>
<dbReference type="Pfam" id="PF03953">
    <property type="entry name" value="Tubulin_C"/>
    <property type="match status" value="1"/>
</dbReference>
<evidence type="ECO:0000256" key="4">
    <source>
        <dbReference type="ARBA" id="ARBA00011747"/>
    </source>
</evidence>
<dbReference type="PRINTS" id="PR01161">
    <property type="entry name" value="TUBULIN"/>
</dbReference>
<dbReference type="InterPro" id="IPR037103">
    <property type="entry name" value="Tubulin/FtsZ-like_C"/>
</dbReference>
<evidence type="ECO:0000259" key="17">
    <source>
        <dbReference type="SMART" id="SM00865"/>
    </source>
</evidence>
<comment type="cofactor">
    <cofactor evidence="1">
        <name>Mg(2+)</name>
        <dbReference type="ChEBI" id="CHEBI:18420"/>
    </cofactor>
</comment>
<dbReference type="Gene3D" id="3.30.1330.20">
    <property type="entry name" value="Tubulin/FtsZ, C-terminal domain"/>
    <property type="match status" value="1"/>
</dbReference>
<name>A0A9J6CGJ8_POLVA</name>
<evidence type="ECO:0000259" key="16">
    <source>
        <dbReference type="SMART" id="SM00864"/>
    </source>
</evidence>
<dbReference type="InterPro" id="IPR000217">
    <property type="entry name" value="Tubulin"/>
</dbReference>
<dbReference type="PANTHER" id="PTHR11588">
    <property type="entry name" value="TUBULIN"/>
    <property type="match status" value="1"/>
</dbReference>
<dbReference type="AlphaFoldDB" id="A0A9J6CGJ8"/>
<evidence type="ECO:0000256" key="13">
    <source>
        <dbReference type="ARBA" id="ARBA00034296"/>
    </source>
</evidence>
<dbReference type="GO" id="GO:0005737">
    <property type="term" value="C:cytoplasm"/>
    <property type="evidence" value="ECO:0007669"/>
    <property type="project" value="UniProtKB-ARBA"/>
</dbReference>
<comment type="similarity">
    <text evidence="3 15">Belongs to the tubulin family.</text>
</comment>
<dbReference type="EMBL" id="JADBJN010000001">
    <property type="protein sequence ID" value="KAG5681007.1"/>
    <property type="molecule type" value="Genomic_DNA"/>
</dbReference>
<keyword evidence="5" id="KW-0963">Cytoplasm</keyword>
<keyword evidence="7" id="KW-0479">Metal-binding</keyword>
<evidence type="ECO:0000256" key="11">
    <source>
        <dbReference type="ARBA" id="ARBA00023134"/>
    </source>
</evidence>
<dbReference type="GO" id="GO:0016787">
    <property type="term" value="F:hydrolase activity"/>
    <property type="evidence" value="ECO:0007669"/>
    <property type="project" value="UniProtKB-KW"/>
</dbReference>
<dbReference type="Pfam" id="PF00091">
    <property type="entry name" value="Tubulin"/>
    <property type="match status" value="1"/>
</dbReference>
<dbReference type="GO" id="GO:0005525">
    <property type="term" value="F:GTP binding"/>
    <property type="evidence" value="ECO:0007669"/>
    <property type="project" value="UniProtKB-UniRule"/>
</dbReference>
<comment type="catalytic activity">
    <reaction evidence="14">
        <text>GTP + H2O = GDP + phosphate + H(+)</text>
        <dbReference type="Rhea" id="RHEA:19669"/>
        <dbReference type="ChEBI" id="CHEBI:15377"/>
        <dbReference type="ChEBI" id="CHEBI:15378"/>
        <dbReference type="ChEBI" id="CHEBI:37565"/>
        <dbReference type="ChEBI" id="CHEBI:43474"/>
        <dbReference type="ChEBI" id="CHEBI:58189"/>
    </reaction>
    <physiologicalReaction direction="left-to-right" evidence="14">
        <dbReference type="Rhea" id="RHEA:19670"/>
    </physiologicalReaction>
</comment>
<dbReference type="GO" id="GO:0005200">
    <property type="term" value="F:structural constituent of cytoskeleton"/>
    <property type="evidence" value="ECO:0007669"/>
    <property type="project" value="InterPro"/>
</dbReference>
<evidence type="ECO:0000256" key="3">
    <source>
        <dbReference type="ARBA" id="ARBA00009636"/>
    </source>
</evidence>
<comment type="subcellular location">
    <subcellularLocation>
        <location evidence="2">Cytoplasm</location>
        <location evidence="2">Cytoskeleton</location>
    </subcellularLocation>
</comment>
<keyword evidence="8 15" id="KW-0547">Nucleotide-binding</keyword>
<comment type="function">
    <text evidence="13 15">Tubulin is the major constituent of microtubules, a cylinder consisting of laterally associated linear protofilaments composed of alpha- and beta-tubulin heterodimers. Microtubules grow by the addition of GTP-tubulin dimers to the microtubule end, where a stabilizing cap forms. Below the cap, tubulin dimers are in GDP-bound state, owing to GTPase activity of alpha-tubulin.</text>
</comment>
<dbReference type="FunFam" id="3.30.1330.20:FF:000001">
    <property type="entry name" value="Tubulin alpha chain"/>
    <property type="match status" value="1"/>
</dbReference>
<gene>
    <name evidence="18" type="ORF">PVAND_010475</name>
</gene>
<dbReference type="SMART" id="SM00865">
    <property type="entry name" value="Tubulin_C"/>
    <property type="match status" value="1"/>
</dbReference>
<evidence type="ECO:0000313" key="18">
    <source>
        <dbReference type="EMBL" id="KAG5681007.1"/>
    </source>
</evidence>
<evidence type="ECO:0000256" key="5">
    <source>
        <dbReference type="ARBA" id="ARBA00022490"/>
    </source>
</evidence>
<comment type="caution">
    <text evidence="18">The sequence shown here is derived from an EMBL/GenBank/DDBJ whole genome shotgun (WGS) entry which is preliminary data.</text>
</comment>
<reference evidence="18" key="1">
    <citation type="submission" date="2021-03" db="EMBL/GenBank/DDBJ databases">
        <title>Chromosome level genome of the anhydrobiotic midge Polypedilum vanderplanki.</title>
        <authorList>
            <person name="Yoshida Y."/>
            <person name="Kikawada T."/>
            <person name="Gusev O."/>
        </authorList>
    </citation>
    <scope>NUCLEOTIDE SEQUENCE</scope>
    <source>
        <strain evidence="18">NIAS01</strain>
        <tissue evidence="18">Whole body or cell culture</tissue>
    </source>
</reference>
<dbReference type="InterPro" id="IPR003008">
    <property type="entry name" value="Tubulin_FtsZ_GTPase"/>
</dbReference>
<accession>A0A9J6CGJ8</accession>
<dbReference type="OrthoDB" id="7939504at2759"/>
<keyword evidence="6 15" id="KW-0493">Microtubule</keyword>
<keyword evidence="19" id="KW-1185">Reference proteome</keyword>
<dbReference type="SUPFAM" id="SSF52490">
    <property type="entry name" value="Tubulin nucleotide-binding domain-like"/>
    <property type="match status" value="1"/>
</dbReference>
<evidence type="ECO:0000313" key="19">
    <source>
        <dbReference type="Proteomes" id="UP001107558"/>
    </source>
</evidence>
<evidence type="ECO:0000256" key="14">
    <source>
        <dbReference type="ARBA" id="ARBA00049117"/>
    </source>
</evidence>
<dbReference type="InterPro" id="IPR017975">
    <property type="entry name" value="Tubulin_CS"/>
</dbReference>
<proteinExistence type="inferred from homology"/>
<evidence type="ECO:0000256" key="2">
    <source>
        <dbReference type="ARBA" id="ARBA00004245"/>
    </source>
</evidence>
<organism evidence="18 19">
    <name type="scientific">Polypedilum vanderplanki</name>
    <name type="common">Sleeping chironomid midge</name>
    <dbReference type="NCBI Taxonomy" id="319348"/>
    <lineage>
        <taxon>Eukaryota</taxon>
        <taxon>Metazoa</taxon>
        <taxon>Ecdysozoa</taxon>
        <taxon>Arthropoda</taxon>
        <taxon>Hexapoda</taxon>
        <taxon>Insecta</taxon>
        <taxon>Pterygota</taxon>
        <taxon>Neoptera</taxon>
        <taxon>Endopterygota</taxon>
        <taxon>Diptera</taxon>
        <taxon>Nematocera</taxon>
        <taxon>Chironomoidea</taxon>
        <taxon>Chironomidae</taxon>
        <taxon>Chironominae</taxon>
        <taxon>Polypedilum</taxon>
        <taxon>Polypedilum</taxon>
    </lineage>
</organism>
<evidence type="ECO:0000256" key="7">
    <source>
        <dbReference type="ARBA" id="ARBA00022723"/>
    </source>
</evidence>
<evidence type="ECO:0000256" key="15">
    <source>
        <dbReference type="RuleBase" id="RU000352"/>
    </source>
</evidence>
<dbReference type="PROSITE" id="PS00227">
    <property type="entry name" value="TUBULIN"/>
    <property type="match status" value="1"/>
</dbReference>
<dbReference type="InterPro" id="IPR018316">
    <property type="entry name" value="Tubulin/FtsZ_2-layer-sand-dom"/>
</dbReference>
<dbReference type="Proteomes" id="UP001107558">
    <property type="component" value="Chromosome 1"/>
</dbReference>
<sequence>MVFSNRETISIHLGQAGCQLASATWELYCLEHGIKFDGSMNDCAVNEENCFKTFFCESQTGKYVPRAILVDTEPTVVDEIRNGTFKCLFHPDMMINSKEDAANNFARGFNAIGQEILPAVLNSVRKSAEQSNSLQGFFVFHSFGGGTGSGFSALLMEALNDEFGKKSKLQISIYPSPQICTAIVEPYNSVLTTHYSMDNVDCAFIFDNQAIYDICKNKLNIESPSYIHLNRLISQVVSSITASLRFSGALNVDMNEFQTNLVPYPRIHFPLASYAPFIPISRAVHEQVTVNDLTSNLFKNENQMVKCDTSQGKYMACCILYRGDVVPKDVNSAISEVKSKRALQFVDWSPAGFKIGINCKSPTIVDGGDLARVNKSCSMLASTTAIAQAWATIDRKFDMMFAKRAFLHWYVGEGLDELSFCEARENLAALEMDYKEAGTDTCDLEGINFK</sequence>
<dbReference type="SMART" id="SM00864">
    <property type="entry name" value="Tubulin"/>
    <property type="match status" value="1"/>
</dbReference>
<feature type="domain" description="Tubulin/FtsZ 2-layer sandwich" evidence="17">
    <location>
        <begin position="250"/>
        <end position="395"/>
    </location>
</feature>
<dbReference type="GO" id="GO:0046872">
    <property type="term" value="F:metal ion binding"/>
    <property type="evidence" value="ECO:0007669"/>
    <property type="project" value="UniProtKB-KW"/>
</dbReference>
<evidence type="ECO:0000256" key="12">
    <source>
        <dbReference type="ARBA" id="ARBA00023212"/>
    </source>
</evidence>
<dbReference type="InterPro" id="IPR002452">
    <property type="entry name" value="Alpha_tubulin"/>
</dbReference>
<feature type="domain" description="Tubulin/FtsZ GTPase" evidence="16">
    <location>
        <begin position="51"/>
        <end position="248"/>
    </location>
</feature>
<dbReference type="FunFam" id="3.40.50.1440:FF:000011">
    <property type="entry name" value="Tubulin alpha chain"/>
    <property type="match status" value="1"/>
</dbReference>
<dbReference type="InterPro" id="IPR036525">
    <property type="entry name" value="Tubulin/FtsZ_GTPase_sf"/>
</dbReference>
<keyword evidence="9" id="KW-0378">Hydrolase</keyword>
<evidence type="ECO:0000256" key="10">
    <source>
        <dbReference type="ARBA" id="ARBA00022842"/>
    </source>
</evidence>
<dbReference type="SUPFAM" id="SSF55307">
    <property type="entry name" value="Tubulin C-terminal domain-like"/>
    <property type="match status" value="1"/>
</dbReference>
<dbReference type="InterPro" id="IPR023123">
    <property type="entry name" value="Tubulin_C"/>
</dbReference>
<keyword evidence="12" id="KW-0206">Cytoskeleton</keyword>
<keyword evidence="10" id="KW-0460">Magnesium</keyword>
<dbReference type="CDD" id="cd02186">
    <property type="entry name" value="alpha_tubulin"/>
    <property type="match status" value="1"/>
</dbReference>
<dbReference type="InterPro" id="IPR008280">
    <property type="entry name" value="Tub_FtsZ_C"/>
</dbReference>
<dbReference type="Gene3D" id="3.40.50.1440">
    <property type="entry name" value="Tubulin/FtsZ, GTPase domain"/>
    <property type="match status" value="1"/>
</dbReference>
<keyword evidence="11 15" id="KW-0342">GTP-binding</keyword>
<evidence type="ECO:0000256" key="9">
    <source>
        <dbReference type="ARBA" id="ARBA00022801"/>
    </source>
</evidence>
<protein>
    <recommendedName>
        <fullName evidence="15">Tubulin alpha chain</fullName>
    </recommendedName>
</protein>
<dbReference type="GO" id="GO:0007017">
    <property type="term" value="P:microtubule-based process"/>
    <property type="evidence" value="ECO:0007669"/>
    <property type="project" value="InterPro"/>
</dbReference>
<evidence type="ECO:0000256" key="1">
    <source>
        <dbReference type="ARBA" id="ARBA00001946"/>
    </source>
</evidence>
<comment type="subunit">
    <text evidence="4 15">Dimer of alpha and beta chains. A typical microtubule is a hollow water-filled tube with an outer diameter of 25 nm and an inner diameter of 15 nM. Alpha-beta heterodimers associate head-to-tail to form protofilaments running lengthwise along the microtubule wall with the beta-tubulin subunit facing the microtubule plus end conferring a structural polarity. Microtubules usually have 13 protofilaments but different protofilament numbers can be found in some organisms and specialized cells.</text>
</comment>
<dbReference type="PRINTS" id="PR01162">
    <property type="entry name" value="ALPHATUBULIN"/>
</dbReference>